<protein>
    <submittedName>
        <fullName evidence="1">Uncharacterized protein</fullName>
    </submittedName>
</protein>
<organism evidence="1 2">
    <name type="scientific">Candidatus Nitrosocaldus cavascurensis</name>
    <dbReference type="NCBI Taxonomy" id="2058097"/>
    <lineage>
        <taxon>Archaea</taxon>
        <taxon>Nitrososphaerota</taxon>
        <taxon>Nitrososphaeria</taxon>
        <taxon>Candidatus Nitrosocaldales</taxon>
        <taxon>Candidatus Nitrosocaldaceae</taxon>
        <taxon>Candidatus Nitrosocaldus</taxon>
    </lineage>
</organism>
<evidence type="ECO:0000313" key="1">
    <source>
        <dbReference type="EMBL" id="SPC34935.1"/>
    </source>
</evidence>
<keyword evidence="2" id="KW-1185">Reference proteome</keyword>
<dbReference type="Proteomes" id="UP000236248">
    <property type="component" value="Chromosome NCAV"/>
</dbReference>
<sequence>MIRVNFNPTIVRFKLYRKLSAEVSELNFNPTIVRFKRASS</sequence>
<reference evidence="2" key="1">
    <citation type="submission" date="2018-01" db="EMBL/GenBank/DDBJ databases">
        <authorList>
            <person name="Kerou L M."/>
        </authorList>
    </citation>
    <scope>NUCLEOTIDE SEQUENCE [LARGE SCALE GENOMIC DNA]</scope>
    <source>
        <strain evidence="2">SCU2</strain>
    </source>
</reference>
<dbReference type="AlphaFoldDB" id="A0A2K5ATH0"/>
<evidence type="ECO:0000313" key="2">
    <source>
        <dbReference type="Proteomes" id="UP000236248"/>
    </source>
</evidence>
<proteinExistence type="predicted"/>
<accession>A0A2K5ATH0</accession>
<dbReference type="EMBL" id="LT981265">
    <property type="protein sequence ID" value="SPC34935.1"/>
    <property type="molecule type" value="Genomic_DNA"/>
</dbReference>
<dbReference type="KEGG" id="ncv:NCAV_1772"/>
<gene>
    <name evidence="1" type="ORF">NCAV_1772</name>
</gene>
<name>A0A2K5ATH0_9ARCH</name>